<dbReference type="AlphaFoldDB" id="A0AAW1WY16"/>
<feature type="compositionally biased region" description="Polar residues" evidence="8">
    <location>
        <begin position="197"/>
        <end position="206"/>
    </location>
</feature>
<feature type="region of interest" description="Disordered" evidence="8">
    <location>
        <begin position="178"/>
        <end position="246"/>
    </location>
</feature>
<dbReference type="PROSITE" id="PS50157">
    <property type="entry name" value="ZINC_FINGER_C2H2_2"/>
    <property type="match status" value="1"/>
</dbReference>
<gene>
    <name evidence="10" type="ORF">M0R45_026750</name>
</gene>
<dbReference type="EMBL" id="JBEDUW010000005">
    <property type="protein sequence ID" value="KAK9929660.1"/>
    <property type="molecule type" value="Genomic_DNA"/>
</dbReference>
<organism evidence="10 11">
    <name type="scientific">Rubus argutus</name>
    <name type="common">Southern blackberry</name>
    <dbReference type="NCBI Taxonomy" id="59490"/>
    <lineage>
        <taxon>Eukaryota</taxon>
        <taxon>Viridiplantae</taxon>
        <taxon>Streptophyta</taxon>
        <taxon>Embryophyta</taxon>
        <taxon>Tracheophyta</taxon>
        <taxon>Spermatophyta</taxon>
        <taxon>Magnoliopsida</taxon>
        <taxon>eudicotyledons</taxon>
        <taxon>Gunneridae</taxon>
        <taxon>Pentapetalae</taxon>
        <taxon>rosids</taxon>
        <taxon>fabids</taxon>
        <taxon>Rosales</taxon>
        <taxon>Rosaceae</taxon>
        <taxon>Rosoideae</taxon>
        <taxon>Rosoideae incertae sedis</taxon>
        <taxon>Rubus</taxon>
    </lineage>
</organism>
<feature type="region of interest" description="Disordered" evidence="8">
    <location>
        <begin position="110"/>
        <end position="129"/>
    </location>
</feature>
<name>A0AAW1WY16_RUBAR</name>
<keyword evidence="11" id="KW-1185">Reference proteome</keyword>
<feature type="compositionally biased region" description="Low complexity" evidence="8">
    <location>
        <begin position="207"/>
        <end position="220"/>
    </location>
</feature>
<feature type="compositionally biased region" description="Polar residues" evidence="8">
    <location>
        <begin position="221"/>
        <end position="231"/>
    </location>
</feature>
<keyword evidence="4" id="KW-0862">Zinc</keyword>
<evidence type="ECO:0000256" key="6">
    <source>
        <dbReference type="ARBA" id="ARBA00023163"/>
    </source>
</evidence>
<dbReference type="GO" id="GO:0000976">
    <property type="term" value="F:transcription cis-regulatory region binding"/>
    <property type="evidence" value="ECO:0007669"/>
    <property type="project" value="TreeGrafter"/>
</dbReference>
<evidence type="ECO:0000259" key="9">
    <source>
        <dbReference type="PROSITE" id="PS50157"/>
    </source>
</evidence>
<evidence type="ECO:0000313" key="11">
    <source>
        <dbReference type="Proteomes" id="UP001457282"/>
    </source>
</evidence>
<dbReference type="GO" id="GO:0005634">
    <property type="term" value="C:nucleus"/>
    <property type="evidence" value="ECO:0007669"/>
    <property type="project" value="TreeGrafter"/>
</dbReference>
<evidence type="ECO:0000256" key="4">
    <source>
        <dbReference type="ARBA" id="ARBA00022833"/>
    </source>
</evidence>
<keyword evidence="2" id="KW-0677">Repeat</keyword>
<proteinExistence type="predicted"/>
<dbReference type="Proteomes" id="UP001457282">
    <property type="component" value="Unassembled WGS sequence"/>
</dbReference>
<dbReference type="InterPro" id="IPR013087">
    <property type="entry name" value="Znf_C2H2_type"/>
</dbReference>
<evidence type="ECO:0000313" key="10">
    <source>
        <dbReference type="EMBL" id="KAK9929660.1"/>
    </source>
</evidence>
<dbReference type="SUPFAM" id="SSF57667">
    <property type="entry name" value="beta-beta-alpha zinc fingers"/>
    <property type="match status" value="1"/>
</dbReference>
<sequence length="350" mass="38382">MKSFQGKQQVPLHSVYSSTQRPHYLLPNKIISKFNPAKQHQQHGHYPPPSNLSNNLNNGGISEFSSWSWSCYVCKKSFPSSNRLYGHMMRFHPARGMKGVLPPSQAPMMKSVGPPQSQSFFPSESSDKTGMKGLLPPPQAPMKSVGIPSRPHSCSVSESSDITGPDCDPVKLLLSWGKKDRRGKTSADAGATTTASQRNPNETIGGTKTTSNIFTSTSNTLIANQQNPNKRSSSSNSSRTDNDGISWIDNKMTKKYECNICHKEFETGQALGGHKSSSTCRARQGTKLLAPAADDANCQVVMSTMKTKTMMDEIEEGEIIEDGEITDEEGSRRISPKILDFDLNELPPEE</sequence>
<protein>
    <recommendedName>
        <fullName evidence="9">C2H2-type domain-containing protein</fullName>
    </recommendedName>
</protein>
<dbReference type="GO" id="GO:0003700">
    <property type="term" value="F:DNA-binding transcription factor activity"/>
    <property type="evidence" value="ECO:0007669"/>
    <property type="project" value="InterPro"/>
</dbReference>
<reference evidence="10 11" key="1">
    <citation type="journal article" date="2023" name="G3 (Bethesda)">
        <title>A chromosome-length genome assembly and annotation of blackberry (Rubus argutus, cv. 'Hillquist').</title>
        <authorList>
            <person name="Bruna T."/>
            <person name="Aryal R."/>
            <person name="Dudchenko O."/>
            <person name="Sargent D.J."/>
            <person name="Mead D."/>
            <person name="Buti M."/>
            <person name="Cavallini A."/>
            <person name="Hytonen T."/>
            <person name="Andres J."/>
            <person name="Pham M."/>
            <person name="Weisz D."/>
            <person name="Mascagni F."/>
            <person name="Usai G."/>
            <person name="Natali L."/>
            <person name="Bassil N."/>
            <person name="Fernandez G.E."/>
            <person name="Lomsadze A."/>
            <person name="Armour M."/>
            <person name="Olukolu B."/>
            <person name="Poorten T."/>
            <person name="Britton C."/>
            <person name="Davik J."/>
            <person name="Ashrafi H."/>
            <person name="Aiden E.L."/>
            <person name="Borodovsky M."/>
            <person name="Worthington M."/>
        </authorList>
    </citation>
    <scope>NUCLEOTIDE SEQUENCE [LARGE SCALE GENOMIC DNA]</scope>
    <source>
        <strain evidence="10">PI 553951</strain>
    </source>
</reference>
<evidence type="ECO:0000256" key="1">
    <source>
        <dbReference type="ARBA" id="ARBA00022723"/>
    </source>
</evidence>
<dbReference type="InterPro" id="IPR036236">
    <property type="entry name" value="Znf_C2H2_sf"/>
</dbReference>
<evidence type="ECO:0000256" key="8">
    <source>
        <dbReference type="SAM" id="MobiDB-lite"/>
    </source>
</evidence>
<dbReference type="GO" id="GO:0008270">
    <property type="term" value="F:zinc ion binding"/>
    <property type="evidence" value="ECO:0007669"/>
    <property type="project" value="UniProtKB-KW"/>
</dbReference>
<evidence type="ECO:0000256" key="7">
    <source>
        <dbReference type="PROSITE-ProRule" id="PRU00042"/>
    </source>
</evidence>
<accession>A0AAW1WY16</accession>
<keyword evidence="1" id="KW-0479">Metal-binding</keyword>
<dbReference type="Pfam" id="PF13912">
    <property type="entry name" value="zf-C2H2_6"/>
    <property type="match status" value="2"/>
</dbReference>
<keyword evidence="3 7" id="KW-0863">Zinc-finger</keyword>
<evidence type="ECO:0000256" key="5">
    <source>
        <dbReference type="ARBA" id="ARBA00023015"/>
    </source>
</evidence>
<dbReference type="PROSITE" id="PS00028">
    <property type="entry name" value="ZINC_FINGER_C2H2_1"/>
    <property type="match status" value="1"/>
</dbReference>
<feature type="compositionally biased region" description="Polar residues" evidence="8">
    <location>
        <begin position="152"/>
        <end position="162"/>
    </location>
</feature>
<feature type="compositionally biased region" description="Low complexity" evidence="8">
    <location>
        <begin position="114"/>
        <end position="124"/>
    </location>
</feature>
<keyword evidence="6" id="KW-0804">Transcription</keyword>
<evidence type="ECO:0000256" key="2">
    <source>
        <dbReference type="ARBA" id="ARBA00022737"/>
    </source>
</evidence>
<comment type="caution">
    <text evidence="10">The sequence shown here is derived from an EMBL/GenBank/DDBJ whole genome shotgun (WGS) entry which is preliminary data.</text>
</comment>
<dbReference type="InterPro" id="IPR044653">
    <property type="entry name" value="AZF1/2/3-like"/>
</dbReference>
<evidence type="ECO:0000256" key="3">
    <source>
        <dbReference type="ARBA" id="ARBA00022771"/>
    </source>
</evidence>
<feature type="domain" description="C2H2-type" evidence="9">
    <location>
        <begin position="69"/>
        <end position="97"/>
    </location>
</feature>
<dbReference type="PANTHER" id="PTHR45988">
    <property type="entry name" value="C2H2 TYPE ZINC FINGER TRANSCRIPTION FACTOR FAMILY-RELATED"/>
    <property type="match status" value="1"/>
</dbReference>
<dbReference type="PANTHER" id="PTHR45988:SF18">
    <property type="entry name" value="C2H2-TYPE ZINC FINGER FAMILY PROTEIN"/>
    <property type="match status" value="1"/>
</dbReference>
<feature type="compositionally biased region" description="Low complexity" evidence="8">
    <location>
        <begin position="186"/>
        <end position="196"/>
    </location>
</feature>
<keyword evidence="5" id="KW-0805">Transcription regulation</keyword>
<feature type="region of interest" description="Disordered" evidence="8">
    <location>
        <begin position="143"/>
        <end position="163"/>
    </location>
</feature>